<dbReference type="Proteomes" id="UP000464178">
    <property type="component" value="Chromosome"/>
</dbReference>
<keyword evidence="3" id="KW-1185">Reference proteome</keyword>
<dbReference type="EMBL" id="LR593886">
    <property type="protein sequence ID" value="VTR97243.1"/>
    <property type="molecule type" value="Genomic_DNA"/>
</dbReference>
<keyword evidence="1" id="KW-1133">Transmembrane helix</keyword>
<name>A0A6P2D8H2_9BACT</name>
<keyword evidence="1" id="KW-0812">Transmembrane</keyword>
<keyword evidence="1" id="KW-0472">Membrane</keyword>
<accession>A0A6P2D8H2</accession>
<proteinExistence type="predicted"/>
<reference evidence="2 3" key="1">
    <citation type="submission" date="2019-05" db="EMBL/GenBank/DDBJ databases">
        <authorList>
            <consortium name="Science for Life Laboratories"/>
        </authorList>
    </citation>
    <scope>NUCLEOTIDE SEQUENCE [LARGE SCALE GENOMIC DNA]</scope>
    <source>
        <strain evidence="2">Soil9</strain>
    </source>
</reference>
<dbReference type="RefSeq" id="WP_162671119.1">
    <property type="nucleotide sequence ID" value="NZ_LR593886.1"/>
</dbReference>
<protein>
    <submittedName>
        <fullName evidence="2">Uncharacterized protein</fullName>
    </submittedName>
</protein>
<evidence type="ECO:0000256" key="1">
    <source>
        <dbReference type="SAM" id="Phobius"/>
    </source>
</evidence>
<evidence type="ECO:0000313" key="3">
    <source>
        <dbReference type="Proteomes" id="UP000464178"/>
    </source>
</evidence>
<dbReference type="KEGG" id="gms:SOIL9_08180"/>
<evidence type="ECO:0000313" key="2">
    <source>
        <dbReference type="EMBL" id="VTR97243.1"/>
    </source>
</evidence>
<feature type="transmembrane region" description="Helical" evidence="1">
    <location>
        <begin position="12"/>
        <end position="31"/>
    </location>
</feature>
<sequence>MIFADWNDWIETSLKVLGGVVATLGGVVAYWRFVVERVHEQAADIAVSVREPTLDAPTFVFVEVCLTNKGKVKVHAKTERKDGYVFNDGVEMFRHSFTLQVKRVDTANLVGPAHLHWFDSPALKSVEGLDEFNVLYEYEMPDRNGQAALIDFWMEPGEGYHFGIPLTMNPGFYLGKITFVAAGGDTNFWSRIFLIRVPDPKLPTRNERE</sequence>
<gene>
    <name evidence="2" type="ORF">SOIL9_08180</name>
</gene>
<dbReference type="AlphaFoldDB" id="A0A6P2D8H2"/>
<organism evidence="2 3">
    <name type="scientific">Gemmata massiliana</name>
    <dbReference type="NCBI Taxonomy" id="1210884"/>
    <lineage>
        <taxon>Bacteria</taxon>
        <taxon>Pseudomonadati</taxon>
        <taxon>Planctomycetota</taxon>
        <taxon>Planctomycetia</taxon>
        <taxon>Gemmatales</taxon>
        <taxon>Gemmataceae</taxon>
        <taxon>Gemmata</taxon>
    </lineage>
</organism>